<organism evidence="3">
    <name type="scientific">uncultured Caudovirales phage</name>
    <dbReference type="NCBI Taxonomy" id="2100421"/>
    <lineage>
        <taxon>Viruses</taxon>
        <taxon>Duplodnaviria</taxon>
        <taxon>Heunggongvirae</taxon>
        <taxon>Uroviricota</taxon>
        <taxon>Caudoviricetes</taxon>
        <taxon>Peduoviridae</taxon>
        <taxon>Maltschvirus</taxon>
        <taxon>Maltschvirus maltsch</taxon>
    </lineage>
</organism>
<sequence length="110" mass="12481">MRISNAESKINALQVTEATITNFPETGVVLNATYALAQYDERTGKIIHTHGKCTATPKNWSEETLIILKELLEAMELDLIPRHFTVQQNSKMEKSNERIETRGHEEADQV</sequence>
<feature type="compositionally biased region" description="Basic and acidic residues" evidence="1">
    <location>
        <begin position="91"/>
        <end position="110"/>
    </location>
</feature>
<dbReference type="EMBL" id="LR796249">
    <property type="protein sequence ID" value="CAB4131703.1"/>
    <property type="molecule type" value="Genomic_DNA"/>
</dbReference>
<feature type="region of interest" description="Disordered" evidence="1">
    <location>
        <begin position="89"/>
        <end position="110"/>
    </location>
</feature>
<protein>
    <submittedName>
        <fullName evidence="3">Uncharacterized protein</fullName>
    </submittedName>
</protein>
<gene>
    <name evidence="2" type="ORF">UFOVP127_225</name>
    <name evidence="3" type="ORF">UFOVP276_88</name>
</gene>
<accession>A0A6J5LNC8</accession>
<name>A0A6J5LNC8_9CAUD</name>
<reference evidence="3" key="1">
    <citation type="submission" date="2020-04" db="EMBL/GenBank/DDBJ databases">
        <authorList>
            <person name="Chiriac C."/>
            <person name="Salcher M."/>
            <person name="Ghai R."/>
            <person name="Kavagutti S V."/>
        </authorList>
    </citation>
    <scope>NUCLEOTIDE SEQUENCE</scope>
</reference>
<dbReference type="EMBL" id="LR796294">
    <property type="protein sequence ID" value="CAB4135132.1"/>
    <property type="molecule type" value="Genomic_DNA"/>
</dbReference>
<evidence type="ECO:0000256" key="1">
    <source>
        <dbReference type="SAM" id="MobiDB-lite"/>
    </source>
</evidence>
<evidence type="ECO:0000313" key="2">
    <source>
        <dbReference type="EMBL" id="CAB4131703.1"/>
    </source>
</evidence>
<evidence type="ECO:0000313" key="3">
    <source>
        <dbReference type="EMBL" id="CAB4135132.1"/>
    </source>
</evidence>
<proteinExistence type="predicted"/>